<name>A0A6C7E609_ILUCY</name>
<dbReference type="AlphaFoldDB" id="A0A6C7E609"/>
<keyword evidence="4" id="KW-0408">Iron</keyword>
<organism evidence="7 8">
    <name type="scientific">Ilumatobacter coccineus (strain NBRC 103263 / KCTC 29153 / YM16-304)</name>
    <dbReference type="NCBI Taxonomy" id="1313172"/>
    <lineage>
        <taxon>Bacteria</taxon>
        <taxon>Bacillati</taxon>
        <taxon>Actinomycetota</taxon>
        <taxon>Acidimicrobiia</taxon>
        <taxon>Acidimicrobiales</taxon>
        <taxon>Ilumatobacteraceae</taxon>
        <taxon>Ilumatobacter</taxon>
    </lineage>
</organism>
<feature type="domain" description="DUF1730" evidence="6">
    <location>
        <begin position="57"/>
        <end position="128"/>
    </location>
</feature>
<keyword evidence="2" id="KW-0479">Metal-binding</keyword>
<keyword evidence="8" id="KW-1185">Reference proteome</keyword>
<dbReference type="PROSITE" id="PS00198">
    <property type="entry name" value="4FE4S_FER_1"/>
    <property type="match status" value="1"/>
</dbReference>
<keyword evidence="3" id="KW-0560">Oxidoreductase</keyword>
<protein>
    <recommendedName>
        <fullName evidence="6">DUF1730 domain-containing protein</fullName>
    </recommendedName>
</protein>
<dbReference type="GO" id="GO:0051539">
    <property type="term" value="F:4 iron, 4 sulfur cluster binding"/>
    <property type="evidence" value="ECO:0007669"/>
    <property type="project" value="UniProtKB-KW"/>
</dbReference>
<accession>A0A6C7E609</accession>
<dbReference type="PANTHER" id="PTHR30002:SF4">
    <property type="entry name" value="EPOXYQUEUOSINE REDUCTASE"/>
    <property type="match status" value="1"/>
</dbReference>
<sequence length="348" mass="38146">MPTLDEIRQTVAEFDITHVGVAAADVLADTRSTLISRKAAGLNDTMEFTYRNPERSTDPARAVEGARSVIVAARPYLTDTDPEPPNSGPHARVGRYAWSDHYAPLRAGLRVVAKQLKAAGHRAVVFADDNSIVDRAIAHRAGLGWFGKNANLLLPGAGSFFVLGSLITTADYEHQHTTANDGCGSCTRCIADCPTAAIVAPGVIDAAKCLSWIMQKPGTIPLEFREAMHDRIYGCDDCQDVCPISIRLGKRNTIALDPTVQAWVDALALLDADDDWIADRYGYWYIAGREMRWLRRNALVVIGNVGDPADTHVRSMVERYRADPDPILAEHATWAARRLDQRHLPTAP</sequence>
<dbReference type="Pfam" id="PF13484">
    <property type="entry name" value="Fer4_16"/>
    <property type="match status" value="1"/>
</dbReference>
<dbReference type="InterPro" id="IPR004453">
    <property type="entry name" value="QueG"/>
</dbReference>
<dbReference type="InterPro" id="IPR017900">
    <property type="entry name" value="4Fe4S_Fe_S_CS"/>
</dbReference>
<keyword evidence="5" id="KW-0411">Iron-sulfur</keyword>
<dbReference type="Gene3D" id="3.30.70.20">
    <property type="match status" value="1"/>
</dbReference>
<evidence type="ECO:0000313" key="7">
    <source>
        <dbReference type="EMBL" id="BAN02227.1"/>
    </source>
</evidence>
<dbReference type="GO" id="GO:0046872">
    <property type="term" value="F:metal ion binding"/>
    <property type="evidence" value="ECO:0007669"/>
    <property type="project" value="UniProtKB-KW"/>
</dbReference>
<evidence type="ECO:0000256" key="5">
    <source>
        <dbReference type="ARBA" id="ARBA00023014"/>
    </source>
</evidence>
<gene>
    <name evidence="7" type="ORF">YM304_19130</name>
</gene>
<evidence type="ECO:0000256" key="1">
    <source>
        <dbReference type="ARBA" id="ARBA00022485"/>
    </source>
</evidence>
<dbReference type="KEGG" id="aym:YM304_19130"/>
<dbReference type="NCBIfam" id="TIGR00276">
    <property type="entry name" value="tRNA epoxyqueuosine(34) reductase QueG"/>
    <property type="match status" value="1"/>
</dbReference>
<keyword evidence="1" id="KW-0004">4Fe-4S</keyword>
<dbReference type="Pfam" id="PF08331">
    <property type="entry name" value="QueG_DUF1730"/>
    <property type="match status" value="1"/>
</dbReference>
<dbReference type="GO" id="GO:0052693">
    <property type="term" value="F:epoxyqueuosine reductase activity"/>
    <property type="evidence" value="ECO:0007669"/>
    <property type="project" value="TreeGrafter"/>
</dbReference>
<dbReference type="GO" id="GO:0008616">
    <property type="term" value="P:tRNA queuosine(34) biosynthetic process"/>
    <property type="evidence" value="ECO:0007669"/>
    <property type="project" value="InterPro"/>
</dbReference>
<reference evidence="7 8" key="1">
    <citation type="journal article" date="2013" name="Int. J. Syst. Evol. Microbiol.">
        <title>Ilumatobacter nonamiense sp. nov. and Ilumatobacter coccineum sp. nov., isolated from seashore sand.</title>
        <authorList>
            <person name="Matsumoto A."/>
            <person name="Kasai H."/>
            <person name="Matsuo Y."/>
            <person name="Shizuri Y."/>
            <person name="Ichikawa N."/>
            <person name="Fujita N."/>
            <person name="Omura S."/>
            <person name="Takahashi Y."/>
        </authorList>
    </citation>
    <scope>NUCLEOTIDE SEQUENCE [LARGE SCALE GENOMIC DNA]</scope>
    <source>
        <strain evidence="8">NBRC 103263 / KCTC 29153 / YM16-304</strain>
    </source>
</reference>
<evidence type="ECO:0000256" key="2">
    <source>
        <dbReference type="ARBA" id="ARBA00022723"/>
    </source>
</evidence>
<dbReference type="EMBL" id="AP012057">
    <property type="protein sequence ID" value="BAN02227.1"/>
    <property type="molecule type" value="Genomic_DNA"/>
</dbReference>
<evidence type="ECO:0000259" key="6">
    <source>
        <dbReference type="Pfam" id="PF08331"/>
    </source>
</evidence>
<evidence type="ECO:0000256" key="3">
    <source>
        <dbReference type="ARBA" id="ARBA00023002"/>
    </source>
</evidence>
<dbReference type="SUPFAM" id="SSF54862">
    <property type="entry name" value="4Fe-4S ferredoxins"/>
    <property type="match status" value="1"/>
</dbReference>
<proteinExistence type="predicted"/>
<dbReference type="Proteomes" id="UP000011863">
    <property type="component" value="Chromosome"/>
</dbReference>
<dbReference type="InterPro" id="IPR013542">
    <property type="entry name" value="QueG_DUF1730"/>
</dbReference>
<evidence type="ECO:0000256" key="4">
    <source>
        <dbReference type="ARBA" id="ARBA00023004"/>
    </source>
</evidence>
<dbReference type="PANTHER" id="PTHR30002">
    <property type="entry name" value="EPOXYQUEUOSINE REDUCTASE"/>
    <property type="match status" value="1"/>
</dbReference>
<evidence type="ECO:0000313" key="8">
    <source>
        <dbReference type="Proteomes" id="UP000011863"/>
    </source>
</evidence>